<proteinExistence type="predicted"/>
<dbReference type="EMBL" id="PDNV01000019">
    <property type="protein sequence ID" value="PLC52049.1"/>
    <property type="molecule type" value="Genomic_DNA"/>
</dbReference>
<dbReference type="InterPro" id="IPR050483">
    <property type="entry name" value="CoA-transferase_III_domain"/>
</dbReference>
<comment type="caution">
    <text evidence="2">The sequence shown here is derived from an EMBL/GenBank/DDBJ whole genome shotgun (WGS) entry which is preliminary data.</text>
</comment>
<reference evidence="2 3" key="1">
    <citation type="submission" date="2017-10" db="EMBL/GenBank/DDBJ databases">
        <title>Two draft genome sequences of Pusillimonas sp. strains isolated from a nitrate- and radionuclide-contaminated groundwater in Russia.</title>
        <authorList>
            <person name="Grouzdev D.S."/>
            <person name="Tourova T.P."/>
            <person name="Goeva M.A."/>
            <person name="Babich T.L."/>
            <person name="Sokolova D.S."/>
            <person name="Abdullin R."/>
            <person name="Poltaraus A.B."/>
            <person name="Toshchakov S.V."/>
            <person name="Nazina T.N."/>
        </authorList>
    </citation>
    <scope>NUCLEOTIDE SEQUENCE [LARGE SCALE GENOMIC DNA]</scope>
    <source>
        <strain evidence="2 3">JR1/69-2-13</strain>
    </source>
</reference>
<dbReference type="GO" id="GO:0008410">
    <property type="term" value="F:CoA-transferase activity"/>
    <property type="evidence" value="ECO:0007669"/>
    <property type="project" value="TreeGrafter"/>
</dbReference>
<dbReference type="Gene3D" id="3.30.1540.10">
    <property type="entry name" value="formyl-coa transferase, domain 3"/>
    <property type="match status" value="1"/>
</dbReference>
<dbReference type="Gene3D" id="3.40.50.10540">
    <property type="entry name" value="Crotonobetainyl-coa:carnitine coa-transferase, domain 1"/>
    <property type="match status" value="1"/>
</dbReference>
<organism evidence="2 3">
    <name type="scientific">Pollutimonas nitritireducens</name>
    <dbReference type="NCBI Taxonomy" id="2045209"/>
    <lineage>
        <taxon>Bacteria</taxon>
        <taxon>Pseudomonadati</taxon>
        <taxon>Pseudomonadota</taxon>
        <taxon>Betaproteobacteria</taxon>
        <taxon>Burkholderiales</taxon>
        <taxon>Alcaligenaceae</taxon>
        <taxon>Pollutimonas</taxon>
    </lineage>
</organism>
<dbReference type="PANTHER" id="PTHR48207">
    <property type="entry name" value="SUCCINATE--HYDROXYMETHYLGLUTARATE COA-TRANSFERASE"/>
    <property type="match status" value="1"/>
</dbReference>
<keyword evidence="3" id="KW-1185">Reference proteome</keyword>
<sequence>MLKDVGKPPFSELPKMESVEGHALLEDMRVVDLSTSIAGPYGTQLLADLGATVIKVEKPGLGDDARHWGPPFLHGQSPWYLSVNRNKHSLVLDLTHSEGLQVLEMLLSDADVLVVNMTERVQEKLGIDYARLSAMFPRLIHASLTGFGLQGTRSHLPCYDLIAEGYSGVMDLTGEAQNDPQKVGTPAADLLAGQDVAMTVLAAYVARTRSGRGVQIDVSMQASMTRFMAPRLISYLSSNELPRRSGGKDSVIAIYQVFDTADKQISLGLGNDAIWRRFWVAVGQSEVGENPHYGSNAERRTYREEIVIKIADILRSKPRDEWLSILGDHRIPAGPINRLDEVARDEDLLQQKFLYQAESANGLVPQVGLGIAINGRTAVHRKSPPMLGEDTDVILGEMLKLSPDQIEQLRNAGAV</sequence>
<evidence type="ECO:0000313" key="3">
    <source>
        <dbReference type="Proteomes" id="UP000234328"/>
    </source>
</evidence>
<dbReference type="InterPro" id="IPR003673">
    <property type="entry name" value="CoA-Trfase_fam_III"/>
</dbReference>
<accession>A0A2N4UAL3</accession>
<dbReference type="SUPFAM" id="SSF89796">
    <property type="entry name" value="CoA-transferase family III (CaiB/BaiF)"/>
    <property type="match status" value="1"/>
</dbReference>
<protein>
    <submittedName>
        <fullName evidence="2">CoA transferase</fullName>
    </submittedName>
</protein>
<dbReference type="OrthoDB" id="9797653at2"/>
<dbReference type="Pfam" id="PF02515">
    <property type="entry name" value="CoA_transf_3"/>
    <property type="match status" value="1"/>
</dbReference>
<name>A0A2N4UAL3_9BURK</name>
<dbReference type="Proteomes" id="UP000234328">
    <property type="component" value="Unassembled WGS sequence"/>
</dbReference>
<dbReference type="RefSeq" id="WP_102071860.1">
    <property type="nucleotide sequence ID" value="NZ_PDNV01000019.1"/>
</dbReference>
<evidence type="ECO:0000313" key="2">
    <source>
        <dbReference type="EMBL" id="PLC52049.1"/>
    </source>
</evidence>
<evidence type="ECO:0000256" key="1">
    <source>
        <dbReference type="ARBA" id="ARBA00022679"/>
    </source>
</evidence>
<dbReference type="PANTHER" id="PTHR48207:SF3">
    <property type="entry name" value="SUCCINATE--HYDROXYMETHYLGLUTARATE COA-TRANSFERASE"/>
    <property type="match status" value="1"/>
</dbReference>
<keyword evidence="1 2" id="KW-0808">Transferase</keyword>
<dbReference type="InterPro" id="IPR044855">
    <property type="entry name" value="CoA-Trfase_III_dom3_sf"/>
</dbReference>
<dbReference type="AlphaFoldDB" id="A0A2N4UAL3"/>
<dbReference type="InterPro" id="IPR023606">
    <property type="entry name" value="CoA-Trfase_III_dom_1_sf"/>
</dbReference>
<gene>
    <name evidence="2" type="ORF">CR155_20230</name>
</gene>